<sequence length="295" mass="31690">MVRNNHSRQVSSDGDRCRSSEMPTRPVRDMQRRRFLAGLALLPVLPLAAHAGKSELNIGIYPGTGKADILTADFRALAGPFATALGAALGLSAHPMLFRSIKSVARSMQGRRLDAYFVPPSVAVAALDNGYSPVVRVRDQASGALVRRKDAAQVATVALTEKESWLDVMARYTLKRQAPEAARVLNFKTQEEVALAMQRGFAEAGSLRAKAADALVASGSFEVWHALPTTPDFTLMASDRMSAADRDKIGAAAVALDAAAIQALQKTIHSRVSGFVVDKEADYKVIKQAIEEAGY</sequence>
<dbReference type="STRING" id="292415.Tbd_0627"/>
<feature type="region of interest" description="Disordered" evidence="1">
    <location>
        <begin position="1"/>
        <end position="28"/>
    </location>
</feature>
<dbReference type="Proteomes" id="UP000008291">
    <property type="component" value="Chromosome"/>
</dbReference>
<dbReference type="eggNOG" id="COG3221">
    <property type="taxonomic scope" value="Bacteria"/>
</dbReference>
<proteinExistence type="predicted"/>
<feature type="transmembrane region" description="Helical" evidence="2">
    <location>
        <begin position="75"/>
        <end position="98"/>
    </location>
</feature>
<dbReference type="AlphaFoldDB" id="Q3SF09"/>
<dbReference type="HOGENOM" id="CLU_943135_0_0_4"/>
<evidence type="ECO:0000256" key="2">
    <source>
        <dbReference type="SAM" id="Phobius"/>
    </source>
</evidence>
<dbReference type="Pfam" id="PF12974">
    <property type="entry name" value="Phosphonate-bd"/>
    <property type="match status" value="1"/>
</dbReference>
<name>Q3SF09_THIDA</name>
<reference evidence="3 4" key="1">
    <citation type="journal article" date="2006" name="J. Bacteriol.">
        <title>The genome sequence of the obligately chemolithoautotrophic, facultatively anaerobic bacterium Thiobacillus denitrificans.</title>
        <authorList>
            <person name="Beller H.R."/>
            <person name="Chain P.S."/>
            <person name="Letain T.E."/>
            <person name="Chakicherla A."/>
            <person name="Larimer F.W."/>
            <person name="Richardson P.M."/>
            <person name="Coleman M.A."/>
            <person name="Wood A.P."/>
            <person name="Kelly D.P."/>
        </authorList>
    </citation>
    <scope>NUCLEOTIDE SEQUENCE [LARGE SCALE GENOMIC DNA]</scope>
    <source>
        <strain evidence="3 4">ATCC 25259</strain>
    </source>
</reference>
<protein>
    <submittedName>
        <fullName evidence="3">Uncharacterized protein</fullName>
    </submittedName>
</protein>
<dbReference type="KEGG" id="tbd:Tbd_0627"/>
<keyword evidence="4" id="KW-1185">Reference proteome</keyword>
<keyword evidence="2" id="KW-0812">Transmembrane</keyword>
<keyword evidence="2" id="KW-0472">Membrane</keyword>
<accession>Q3SF09</accession>
<evidence type="ECO:0000313" key="4">
    <source>
        <dbReference type="Proteomes" id="UP000008291"/>
    </source>
</evidence>
<organism evidence="3 4">
    <name type="scientific">Thiobacillus denitrificans (strain ATCC 25259 / T1)</name>
    <dbReference type="NCBI Taxonomy" id="292415"/>
    <lineage>
        <taxon>Bacteria</taxon>
        <taxon>Pseudomonadati</taxon>
        <taxon>Pseudomonadota</taxon>
        <taxon>Betaproteobacteria</taxon>
        <taxon>Nitrosomonadales</taxon>
        <taxon>Thiobacillaceae</taxon>
        <taxon>Thiobacillus</taxon>
    </lineage>
</organism>
<gene>
    <name evidence="3" type="ordered locus">Tbd_0627</name>
</gene>
<evidence type="ECO:0000256" key="1">
    <source>
        <dbReference type="SAM" id="MobiDB-lite"/>
    </source>
</evidence>
<dbReference type="EMBL" id="CP000116">
    <property type="protein sequence ID" value="AAZ96580.1"/>
    <property type="molecule type" value="Genomic_DNA"/>
</dbReference>
<keyword evidence="2" id="KW-1133">Transmembrane helix</keyword>
<evidence type="ECO:0000313" key="3">
    <source>
        <dbReference type="EMBL" id="AAZ96580.1"/>
    </source>
</evidence>